<dbReference type="InterPro" id="IPR001222">
    <property type="entry name" value="Znf_TFIIS"/>
</dbReference>
<dbReference type="HOGENOM" id="CLU_093932_3_0_2"/>
<dbReference type="GO" id="GO:0003899">
    <property type="term" value="F:DNA-directed RNA polymerase activity"/>
    <property type="evidence" value="ECO:0007669"/>
    <property type="project" value="InterPro"/>
</dbReference>
<dbReference type="Pfam" id="PF02150">
    <property type="entry name" value="Zn_ribbon_RPB9"/>
    <property type="match status" value="1"/>
</dbReference>
<dbReference type="InterPro" id="IPR001529">
    <property type="entry name" value="Zn_ribbon_RPB9"/>
</dbReference>
<evidence type="ECO:0000256" key="7">
    <source>
        <dbReference type="PIRSR" id="PIRSR005586-1"/>
    </source>
</evidence>
<name>L0AB18_CALLD</name>
<dbReference type="InterPro" id="IPR019761">
    <property type="entry name" value="DNA-dir_RNA_pol-M_15_CS"/>
</dbReference>
<sequence length="124" mass="14016">MIKMVQGSMMFCPKCGSLMKPKHIGGKLYLVCPKCGYKTEVDQNSLSNTLKVKEKIQHTPKDKTIVVDSQAPPPTAQIVKGSIRCPRCGNDELLAWMIQTRAADEPPTRFYRCTKCGYTWREYA</sequence>
<evidence type="ECO:0000256" key="4">
    <source>
        <dbReference type="ARBA" id="ARBA00023015"/>
    </source>
</evidence>
<dbReference type="GO" id="GO:0006351">
    <property type="term" value="P:DNA-templated transcription"/>
    <property type="evidence" value="ECO:0007669"/>
    <property type="project" value="InterPro"/>
</dbReference>
<evidence type="ECO:0000256" key="2">
    <source>
        <dbReference type="ARBA" id="ARBA00022771"/>
    </source>
</evidence>
<dbReference type="InterPro" id="IPR006288">
    <property type="entry name" value="TFS"/>
</dbReference>
<feature type="binding site" evidence="7">
    <location>
        <position position="32"/>
    </location>
    <ligand>
        <name>Zn(2+)</name>
        <dbReference type="ChEBI" id="CHEBI:29105"/>
        <label>1</label>
    </ligand>
</feature>
<dbReference type="PROSITE" id="PS51133">
    <property type="entry name" value="ZF_TFIIS_2"/>
    <property type="match status" value="1"/>
</dbReference>
<dbReference type="AlphaFoldDB" id="L0AB18"/>
<keyword evidence="3 7" id="KW-0862">Zinc</keyword>
<dbReference type="NCBIfam" id="TIGR01384">
    <property type="entry name" value="TFS_arch"/>
    <property type="match status" value="1"/>
</dbReference>
<keyword evidence="12" id="KW-1185">Reference proteome</keyword>
<dbReference type="SUPFAM" id="SSF57783">
    <property type="entry name" value="Zinc beta-ribbon"/>
    <property type="match status" value="2"/>
</dbReference>
<dbReference type="PIRSF" id="PIRSF005586">
    <property type="entry name" value="RNApol_RpoM"/>
    <property type="match status" value="1"/>
</dbReference>
<dbReference type="PANTHER" id="PTHR11239">
    <property type="entry name" value="DNA-DIRECTED RNA POLYMERASE"/>
    <property type="match status" value="1"/>
</dbReference>
<dbReference type="GO" id="GO:0003676">
    <property type="term" value="F:nucleic acid binding"/>
    <property type="evidence" value="ECO:0007669"/>
    <property type="project" value="InterPro"/>
</dbReference>
<dbReference type="Proteomes" id="UP000010469">
    <property type="component" value="Chromosome"/>
</dbReference>
<feature type="binding site" evidence="7">
    <location>
        <position position="113"/>
    </location>
    <ligand>
        <name>Zn(2+)</name>
        <dbReference type="ChEBI" id="CHEBI:29105"/>
        <label>2</label>
    </ligand>
</feature>
<dbReference type="Pfam" id="PF01096">
    <property type="entry name" value="Zn_ribbon_TFIIS"/>
    <property type="match status" value="1"/>
</dbReference>
<proteinExistence type="inferred from homology"/>
<evidence type="ECO:0000313" key="12">
    <source>
        <dbReference type="Proteomes" id="UP000010469"/>
    </source>
</evidence>
<organism evidence="11 12">
    <name type="scientific">Caldisphaera lagunensis (strain DSM 15908 / JCM 11604 / ANMR 0165 / IC-154)</name>
    <dbReference type="NCBI Taxonomy" id="1056495"/>
    <lineage>
        <taxon>Archaea</taxon>
        <taxon>Thermoproteota</taxon>
        <taxon>Thermoprotei</taxon>
        <taxon>Acidilobales</taxon>
        <taxon>Caldisphaeraceae</taxon>
        <taxon>Caldisphaera</taxon>
    </lineage>
</organism>
<dbReference type="FunCoup" id="L0AB18">
    <property type="interactions" value="59"/>
</dbReference>
<evidence type="ECO:0000256" key="6">
    <source>
        <dbReference type="PIRNR" id="PIRNR005586"/>
    </source>
</evidence>
<feature type="binding site" evidence="7">
    <location>
        <position position="15"/>
    </location>
    <ligand>
        <name>Zn(2+)</name>
        <dbReference type="ChEBI" id="CHEBI:29105"/>
        <label>1</label>
    </ligand>
</feature>
<keyword evidence="2 8" id="KW-0863">Zinc-finger</keyword>
<protein>
    <submittedName>
        <fullName evidence="11">Transcription factor S, archaeal</fullName>
    </submittedName>
</protein>
<keyword evidence="4" id="KW-0805">Transcription regulation</keyword>
<feature type="domain" description="TFIIS-type" evidence="10">
    <location>
        <begin position="81"/>
        <end position="121"/>
    </location>
</feature>
<feature type="binding site" evidence="7">
    <location>
        <position position="85"/>
    </location>
    <ligand>
        <name>Zn(2+)</name>
        <dbReference type="ChEBI" id="CHEBI:29105"/>
        <label>2</label>
    </ligand>
</feature>
<dbReference type="PROSITE" id="PS00466">
    <property type="entry name" value="ZF_TFIIS_1"/>
    <property type="match status" value="1"/>
</dbReference>
<dbReference type="PROSITE" id="PS01030">
    <property type="entry name" value="RNA_POL_M_15KD"/>
    <property type="match status" value="1"/>
</dbReference>
<evidence type="ECO:0000259" key="10">
    <source>
        <dbReference type="PROSITE" id="PS51133"/>
    </source>
</evidence>
<gene>
    <name evidence="11" type="ordered locus">Calag_1367</name>
</gene>
<keyword evidence="1 7" id="KW-0479">Metal-binding</keyword>
<dbReference type="GO" id="GO:0006355">
    <property type="term" value="P:regulation of DNA-templated transcription"/>
    <property type="evidence" value="ECO:0007669"/>
    <property type="project" value="InterPro"/>
</dbReference>
<evidence type="ECO:0000313" key="11">
    <source>
        <dbReference type="EMBL" id="AFZ71076.1"/>
    </source>
</evidence>
<keyword evidence="5 6" id="KW-0804">Transcription</keyword>
<dbReference type="STRING" id="1056495.Calag_1367"/>
<dbReference type="CDD" id="cd10511">
    <property type="entry name" value="Zn-ribbon_TFS"/>
    <property type="match status" value="1"/>
</dbReference>
<evidence type="ECO:0000256" key="9">
    <source>
        <dbReference type="RuleBase" id="RU003474"/>
    </source>
</evidence>
<dbReference type="PANTHER" id="PTHR11239:SF12">
    <property type="entry name" value="DNA-DIRECTED RNA POLYMERASE III SUBUNIT RPC10"/>
    <property type="match status" value="1"/>
</dbReference>
<feature type="binding site" evidence="7">
    <location>
        <position position="35"/>
    </location>
    <ligand>
        <name>Zn(2+)</name>
        <dbReference type="ChEBI" id="CHEBI:29105"/>
        <label>1</label>
    </ligand>
</feature>
<evidence type="ECO:0000256" key="5">
    <source>
        <dbReference type="ARBA" id="ARBA00023163"/>
    </source>
</evidence>
<dbReference type="Gene3D" id="2.20.25.10">
    <property type="match status" value="1"/>
</dbReference>
<evidence type="ECO:0000256" key="8">
    <source>
        <dbReference type="PIRSR" id="PIRSR005586-2"/>
    </source>
</evidence>
<dbReference type="InterPro" id="IPR012164">
    <property type="entry name" value="Rpa12/Rpb9/Rpc10/TFS"/>
</dbReference>
<dbReference type="SMART" id="SM00440">
    <property type="entry name" value="ZnF_C2C2"/>
    <property type="match status" value="1"/>
</dbReference>
<feature type="binding site" evidence="7">
    <location>
        <position position="116"/>
    </location>
    <ligand>
        <name>Zn(2+)</name>
        <dbReference type="ChEBI" id="CHEBI:29105"/>
        <label>2</label>
    </ligand>
</feature>
<dbReference type="SMART" id="SM00661">
    <property type="entry name" value="RPOL9"/>
    <property type="match status" value="1"/>
</dbReference>
<dbReference type="InParanoid" id="L0AB18"/>
<evidence type="ECO:0000256" key="1">
    <source>
        <dbReference type="ARBA" id="ARBA00022723"/>
    </source>
</evidence>
<comment type="similarity">
    <text evidence="6 9">Belongs to the archaeal rpoM/eukaryotic RPA12/RPB9/RPC11 RNA polymerase family.</text>
</comment>
<feature type="binding site" evidence="7">
    <location>
        <position position="88"/>
    </location>
    <ligand>
        <name>Zn(2+)</name>
        <dbReference type="ChEBI" id="CHEBI:29105"/>
        <label>2</label>
    </ligand>
</feature>
<evidence type="ECO:0000256" key="3">
    <source>
        <dbReference type="ARBA" id="ARBA00022833"/>
    </source>
</evidence>
<feature type="zinc finger region" description="C4-type" evidence="8">
    <location>
        <begin position="12"/>
        <end position="35"/>
    </location>
</feature>
<dbReference type="KEGG" id="clg:Calag_1367"/>
<dbReference type="EMBL" id="CP003378">
    <property type="protein sequence ID" value="AFZ71076.1"/>
    <property type="molecule type" value="Genomic_DNA"/>
</dbReference>
<feature type="binding site" evidence="7">
    <location>
        <position position="12"/>
    </location>
    <ligand>
        <name>Zn(2+)</name>
        <dbReference type="ChEBI" id="CHEBI:29105"/>
        <label>1</label>
    </ligand>
</feature>
<accession>L0AB18</accession>
<reference evidence="12" key="1">
    <citation type="submission" date="2012-03" db="EMBL/GenBank/DDBJ databases">
        <title>Complete genome of Caldisphaera lagunensis DSM 15908.</title>
        <authorList>
            <person name="Lucas S."/>
            <person name="Copeland A."/>
            <person name="Lapidus A."/>
            <person name="Glavina del Rio T."/>
            <person name="Dalin E."/>
            <person name="Tice H."/>
            <person name="Bruce D."/>
            <person name="Goodwin L."/>
            <person name="Pitluck S."/>
            <person name="Peters L."/>
            <person name="Mikhailova N."/>
            <person name="Teshima H."/>
            <person name="Kyrpides N."/>
            <person name="Mavromatis K."/>
            <person name="Ivanova N."/>
            <person name="Brettin T."/>
            <person name="Detter J.C."/>
            <person name="Han C."/>
            <person name="Larimer F."/>
            <person name="Land M."/>
            <person name="Hauser L."/>
            <person name="Markowitz V."/>
            <person name="Cheng J.-F."/>
            <person name="Hugenholtz P."/>
            <person name="Woyke T."/>
            <person name="Wu D."/>
            <person name="Spring S."/>
            <person name="Schroeder M."/>
            <person name="Brambilla E."/>
            <person name="Klenk H.-P."/>
            <person name="Eisen J.A."/>
        </authorList>
    </citation>
    <scope>NUCLEOTIDE SEQUENCE [LARGE SCALE GENOMIC DNA]</scope>
    <source>
        <strain evidence="12">DSM 15908 / JCM 11604 / IC-154</strain>
    </source>
</reference>
<dbReference type="eggNOG" id="arCOG00579">
    <property type="taxonomic scope" value="Archaea"/>
</dbReference>
<dbReference type="GO" id="GO:0008270">
    <property type="term" value="F:zinc ion binding"/>
    <property type="evidence" value="ECO:0007669"/>
    <property type="project" value="UniProtKB-KW"/>
</dbReference>